<reference evidence="1 2" key="1">
    <citation type="submission" date="2024-09" db="EMBL/GenBank/DDBJ databases">
        <authorList>
            <person name="Sun Q."/>
            <person name="Mori K."/>
        </authorList>
    </citation>
    <scope>NUCLEOTIDE SEQUENCE [LARGE SCALE GENOMIC DNA]</scope>
    <source>
        <strain evidence="1 2">JCM 3324</strain>
    </source>
</reference>
<evidence type="ECO:0000313" key="2">
    <source>
        <dbReference type="Proteomes" id="UP001589568"/>
    </source>
</evidence>
<dbReference type="Proteomes" id="UP001589568">
    <property type="component" value="Unassembled WGS sequence"/>
</dbReference>
<name>A0ABV5NKP4_9ACTN</name>
<keyword evidence="2" id="KW-1185">Reference proteome</keyword>
<evidence type="ECO:0000313" key="1">
    <source>
        <dbReference type="EMBL" id="MFB9470319.1"/>
    </source>
</evidence>
<accession>A0ABV5NKP4</accession>
<organism evidence="1 2">
    <name type="scientific">Nonomuraea salmonea</name>
    <dbReference type="NCBI Taxonomy" id="46181"/>
    <lineage>
        <taxon>Bacteria</taxon>
        <taxon>Bacillati</taxon>
        <taxon>Actinomycetota</taxon>
        <taxon>Actinomycetes</taxon>
        <taxon>Streptosporangiales</taxon>
        <taxon>Streptosporangiaceae</taxon>
        <taxon>Nonomuraea</taxon>
    </lineage>
</organism>
<gene>
    <name evidence="1" type="ORF">ACFFR3_12430</name>
</gene>
<comment type="caution">
    <text evidence="1">The sequence shown here is derived from an EMBL/GenBank/DDBJ whole genome shotgun (WGS) entry which is preliminary data.</text>
</comment>
<proteinExistence type="predicted"/>
<protein>
    <submittedName>
        <fullName evidence="1">Uncharacterized protein</fullName>
    </submittedName>
</protein>
<dbReference type="RefSeq" id="WP_379483390.1">
    <property type="nucleotide sequence ID" value="NZ_JBHMCF010000011.1"/>
</dbReference>
<dbReference type="EMBL" id="JBHMCF010000011">
    <property type="protein sequence ID" value="MFB9470319.1"/>
    <property type="molecule type" value="Genomic_DNA"/>
</dbReference>
<sequence length="217" mass="22326">MGEGAAETNRTLGPGIAITTRDVAANARRLSALPMGLDFLDCAAQPVKDCPCELAEEVITFAASESSSQPSPELTYLLAGPPSKVLNLSAQAGDASAVAGIIGQFQLALGVRGQTALGHRPTPITGLDLQTHLPQRPVIQPLALGAVAAGEALSRLGGGLSDDGASAFPVPARGDRLALGHGHRVIEMVFFRKRRNGKLVAATSLDQRSMAAMLSAS</sequence>